<dbReference type="SUPFAM" id="SSF55811">
    <property type="entry name" value="Nudix"/>
    <property type="match status" value="1"/>
</dbReference>
<name>A0A942TDP4_9BACI</name>
<dbReference type="AlphaFoldDB" id="A0A942TDP4"/>
<gene>
    <name evidence="2" type="ORF">KHA97_11895</name>
</gene>
<dbReference type="Gene3D" id="3.90.79.10">
    <property type="entry name" value="Nucleoside Triphosphate Pyrophosphohydrolase"/>
    <property type="match status" value="1"/>
</dbReference>
<organism evidence="2 3">
    <name type="scientific">Lederbergia citri</name>
    <dbReference type="NCBI Taxonomy" id="2833580"/>
    <lineage>
        <taxon>Bacteria</taxon>
        <taxon>Bacillati</taxon>
        <taxon>Bacillota</taxon>
        <taxon>Bacilli</taxon>
        <taxon>Bacillales</taxon>
        <taxon>Bacillaceae</taxon>
        <taxon>Lederbergia</taxon>
    </lineage>
</organism>
<sequence length="145" mass="16716">MEGYNVLMIYNKNMNQLLMCKRLKNPYKGLSNLVGGKIEIGESGIESAYRELFEETGISKEDVNLHHLMDFKYYLQNCYVEVYVGRLKREVSVSGDENVLYWSNLNKDLFDMSLYAGEGNIGHMVEQVNMVKDSLLSDKNILVEK</sequence>
<dbReference type="InterPro" id="IPR000086">
    <property type="entry name" value="NUDIX_hydrolase_dom"/>
</dbReference>
<dbReference type="Pfam" id="PF00293">
    <property type="entry name" value="NUDIX"/>
    <property type="match status" value="1"/>
</dbReference>
<feature type="domain" description="Nudix hydrolase" evidence="1">
    <location>
        <begin position="1"/>
        <end position="127"/>
    </location>
</feature>
<comment type="caution">
    <text evidence="2">The sequence shown here is derived from an EMBL/GenBank/DDBJ whole genome shotgun (WGS) entry which is preliminary data.</text>
</comment>
<proteinExistence type="predicted"/>
<dbReference type="InterPro" id="IPR015797">
    <property type="entry name" value="NUDIX_hydrolase-like_dom_sf"/>
</dbReference>
<evidence type="ECO:0000259" key="1">
    <source>
        <dbReference type="PROSITE" id="PS51462"/>
    </source>
</evidence>
<dbReference type="PANTHER" id="PTHR43222:SF2">
    <property type="entry name" value="NUDIX HYDROLASE 23, CHLOROPLASTIC"/>
    <property type="match status" value="1"/>
</dbReference>
<accession>A0A942TDP4</accession>
<dbReference type="RefSeq" id="WP_213124953.1">
    <property type="nucleotide sequence ID" value="NZ_JAGYPG010000002.1"/>
</dbReference>
<keyword evidence="3" id="KW-1185">Reference proteome</keyword>
<evidence type="ECO:0000313" key="2">
    <source>
        <dbReference type="EMBL" id="MBS4195760.1"/>
    </source>
</evidence>
<dbReference type="PANTHER" id="PTHR43222">
    <property type="entry name" value="NUDIX HYDROLASE 23"/>
    <property type="match status" value="1"/>
</dbReference>
<dbReference type="Proteomes" id="UP000681414">
    <property type="component" value="Unassembled WGS sequence"/>
</dbReference>
<dbReference type="PROSITE" id="PS51462">
    <property type="entry name" value="NUDIX"/>
    <property type="match status" value="1"/>
</dbReference>
<dbReference type="EMBL" id="JAGYPG010000002">
    <property type="protein sequence ID" value="MBS4195760.1"/>
    <property type="molecule type" value="Genomic_DNA"/>
</dbReference>
<protein>
    <submittedName>
        <fullName evidence="2">NUDIX domain-containing protein</fullName>
    </submittedName>
</protein>
<evidence type="ECO:0000313" key="3">
    <source>
        <dbReference type="Proteomes" id="UP000681414"/>
    </source>
</evidence>
<reference evidence="2 3" key="1">
    <citation type="submission" date="2021-05" db="EMBL/GenBank/DDBJ databases">
        <title>Novel Bacillus species.</title>
        <authorList>
            <person name="Liu G."/>
        </authorList>
    </citation>
    <scope>NUCLEOTIDE SEQUENCE [LARGE SCALE GENOMIC DNA]</scope>
    <source>
        <strain evidence="3">FJAT-49780</strain>
    </source>
</reference>